<name>A0A318TY47_9BACL</name>
<organism evidence="2 3">
    <name type="scientific">Ureibacillus chungkukjangi</name>
    <dbReference type="NCBI Taxonomy" id="1202712"/>
    <lineage>
        <taxon>Bacteria</taxon>
        <taxon>Bacillati</taxon>
        <taxon>Bacillota</taxon>
        <taxon>Bacilli</taxon>
        <taxon>Bacillales</taxon>
        <taxon>Caryophanaceae</taxon>
        <taxon>Ureibacillus</taxon>
    </lineage>
</organism>
<dbReference type="InterPro" id="IPR028973">
    <property type="entry name" value="PhnB-like"/>
</dbReference>
<proteinExistence type="predicted"/>
<dbReference type="Proteomes" id="UP000247416">
    <property type="component" value="Unassembled WGS sequence"/>
</dbReference>
<dbReference type="InterPro" id="IPR029068">
    <property type="entry name" value="Glyas_Bleomycin-R_OHBP_Dase"/>
</dbReference>
<evidence type="ECO:0000259" key="1">
    <source>
        <dbReference type="Pfam" id="PF06983"/>
    </source>
</evidence>
<comment type="caution">
    <text evidence="2">The sequence shown here is derived from an EMBL/GenBank/DDBJ whole genome shotgun (WGS) entry which is preliminary data.</text>
</comment>
<dbReference type="OrthoDB" id="9806473at2"/>
<dbReference type="SUPFAM" id="SSF54593">
    <property type="entry name" value="Glyoxalase/Bleomycin resistance protein/Dihydroxybiphenyl dioxygenase"/>
    <property type="match status" value="1"/>
</dbReference>
<dbReference type="Pfam" id="PF06983">
    <property type="entry name" value="3-dmu-9_3-mt"/>
    <property type="match status" value="1"/>
</dbReference>
<dbReference type="GO" id="GO:0008168">
    <property type="term" value="F:methyltransferase activity"/>
    <property type="evidence" value="ECO:0007669"/>
    <property type="project" value="UniProtKB-KW"/>
</dbReference>
<feature type="domain" description="PhnB-like" evidence="1">
    <location>
        <begin position="3"/>
        <end position="127"/>
    </location>
</feature>
<evidence type="ECO:0000313" key="2">
    <source>
        <dbReference type="EMBL" id="PYF08820.1"/>
    </source>
</evidence>
<dbReference type="AlphaFoldDB" id="A0A318TY47"/>
<evidence type="ECO:0000313" key="3">
    <source>
        <dbReference type="Proteomes" id="UP000247416"/>
    </source>
</evidence>
<dbReference type="Gene3D" id="3.30.720.110">
    <property type="match status" value="1"/>
</dbReference>
<gene>
    <name evidence="2" type="ORF">BJ095_10139</name>
</gene>
<dbReference type="CDD" id="cd06588">
    <property type="entry name" value="PhnB_like"/>
    <property type="match status" value="1"/>
</dbReference>
<keyword evidence="2" id="KW-0489">Methyltransferase</keyword>
<accession>A0A318TY47</accession>
<sequence length="130" mass="14910">MTKLTPFLMFQGQAEEAIQFYASVFKDLEIVSMVKYGPEAPEIEGKIANAVVKLHGQEFYFNDSNIKHEFTFTPSISMFLDFDTEQELDEAFTRFAENGLVLMPLASYGFSKKFGWVQDTFGVSWQLNLH</sequence>
<dbReference type="EMBL" id="QJTJ01000001">
    <property type="protein sequence ID" value="PYF08820.1"/>
    <property type="molecule type" value="Genomic_DNA"/>
</dbReference>
<protein>
    <submittedName>
        <fullName evidence="2">Putative 3-demethylubiquinone-9 3-methyltransferase (Glyoxalase superfamily)</fullName>
    </submittedName>
</protein>
<keyword evidence="2" id="KW-0808">Transferase</keyword>
<dbReference type="PANTHER" id="PTHR33990">
    <property type="entry name" value="PROTEIN YJDN-RELATED"/>
    <property type="match status" value="1"/>
</dbReference>
<dbReference type="PIRSF" id="PIRSF021700">
    <property type="entry name" value="3_dmu_93_MTrfase"/>
    <property type="match status" value="1"/>
</dbReference>
<dbReference type="PANTHER" id="PTHR33990:SF4">
    <property type="entry name" value="PHNB-LIKE DOMAIN-CONTAINING PROTEIN"/>
    <property type="match status" value="1"/>
</dbReference>
<dbReference type="RefSeq" id="WP_107934569.1">
    <property type="nucleotide sequence ID" value="NZ_CP085009.1"/>
</dbReference>
<keyword evidence="2" id="KW-0830">Ubiquinone</keyword>
<dbReference type="InterPro" id="IPR009725">
    <property type="entry name" value="3_dmu_93_MTrfase"/>
</dbReference>
<dbReference type="GO" id="GO:0032259">
    <property type="term" value="P:methylation"/>
    <property type="evidence" value="ECO:0007669"/>
    <property type="project" value="UniProtKB-KW"/>
</dbReference>
<dbReference type="Gene3D" id="3.30.720.100">
    <property type="match status" value="1"/>
</dbReference>
<reference evidence="2 3" key="1">
    <citation type="submission" date="2018-06" db="EMBL/GenBank/DDBJ databases">
        <title>Genomic Encyclopedia of Archaeal and Bacterial Type Strains, Phase II (KMG-II): from individual species to whole genera.</title>
        <authorList>
            <person name="Goeker M."/>
        </authorList>
    </citation>
    <scope>NUCLEOTIDE SEQUENCE [LARGE SCALE GENOMIC DNA]</scope>
    <source>
        <strain evidence="2 3">KACC 16626</strain>
    </source>
</reference>
<keyword evidence="3" id="KW-1185">Reference proteome</keyword>